<dbReference type="FunFam" id="3.20.20.140:FF:000004">
    <property type="entry name" value="N-acetylglucosamine-6-phosphate deacetylase"/>
    <property type="match status" value="1"/>
</dbReference>
<feature type="binding site" evidence="11">
    <location>
        <begin position="214"/>
        <end position="215"/>
    </location>
    <ligand>
        <name>substrate</name>
    </ligand>
</feature>
<reference evidence="14" key="1">
    <citation type="journal article" date="2021" name="PeerJ">
        <title>Extensive microbial diversity within the chicken gut microbiome revealed by metagenomics and culture.</title>
        <authorList>
            <person name="Gilroy R."/>
            <person name="Ravi A."/>
            <person name="Getino M."/>
            <person name="Pursley I."/>
            <person name="Horton D.L."/>
            <person name="Alikhan N.F."/>
            <person name="Baker D."/>
            <person name="Gharbi K."/>
            <person name="Hall N."/>
            <person name="Watson M."/>
            <person name="Adriaenssens E.M."/>
            <person name="Foster-Nyarko E."/>
            <person name="Jarju S."/>
            <person name="Secka A."/>
            <person name="Antonio M."/>
            <person name="Oren A."/>
            <person name="Chaudhuri R.R."/>
            <person name="La Ragione R."/>
            <person name="Hildebrand F."/>
            <person name="Pallen M.J."/>
        </authorList>
    </citation>
    <scope>NUCLEOTIDE SEQUENCE</scope>
    <source>
        <strain evidence="14">CHK196-3914</strain>
    </source>
</reference>
<comment type="similarity">
    <text evidence="1 9">Belongs to the metallo-dependent hydrolases superfamily. NagA family.</text>
</comment>
<keyword evidence="5 9" id="KW-0378">Hydrolase</keyword>
<keyword evidence="6 9" id="KW-0119">Carbohydrate metabolism</keyword>
<gene>
    <name evidence="14" type="primary">nagA</name>
    <name evidence="14" type="ORF">H9723_07920</name>
</gene>
<dbReference type="NCBIfam" id="TIGR00221">
    <property type="entry name" value="nagA"/>
    <property type="match status" value="1"/>
</dbReference>
<dbReference type="CDD" id="cd00854">
    <property type="entry name" value="NagA"/>
    <property type="match status" value="1"/>
</dbReference>
<dbReference type="Pfam" id="PF01979">
    <property type="entry name" value="Amidohydro_1"/>
    <property type="match status" value="1"/>
</dbReference>
<evidence type="ECO:0000256" key="9">
    <source>
        <dbReference type="PIRNR" id="PIRNR038994"/>
    </source>
</evidence>
<dbReference type="PIRSF" id="PIRSF038994">
    <property type="entry name" value="NagA"/>
    <property type="match status" value="1"/>
</dbReference>
<evidence type="ECO:0000256" key="10">
    <source>
        <dbReference type="PIRSR" id="PIRSR038994-1"/>
    </source>
</evidence>
<feature type="binding site" evidence="11">
    <location>
        <begin position="302"/>
        <end position="304"/>
    </location>
    <ligand>
        <name>substrate</name>
    </ligand>
</feature>
<reference evidence="14" key="2">
    <citation type="submission" date="2021-04" db="EMBL/GenBank/DDBJ databases">
        <authorList>
            <person name="Gilroy R."/>
        </authorList>
    </citation>
    <scope>NUCLEOTIDE SEQUENCE</scope>
    <source>
        <strain evidence="14">CHK196-3914</strain>
    </source>
</reference>
<dbReference type="InterPro" id="IPR032466">
    <property type="entry name" value="Metal_Hydrolase"/>
</dbReference>
<comment type="cofactor">
    <cofactor evidence="12">
        <name>a divalent metal cation</name>
        <dbReference type="ChEBI" id="CHEBI:60240"/>
    </cofactor>
    <text evidence="12">Binds 1 divalent metal cation per subunit.</text>
</comment>
<organism evidence="14 15">
    <name type="scientific">Candidatus Mediterraneibacter stercoravium</name>
    <dbReference type="NCBI Taxonomy" id="2838685"/>
    <lineage>
        <taxon>Bacteria</taxon>
        <taxon>Bacillati</taxon>
        <taxon>Bacillota</taxon>
        <taxon>Clostridia</taxon>
        <taxon>Lachnospirales</taxon>
        <taxon>Lachnospiraceae</taxon>
        <taxon>Mediterraneibacter</taxon>
    </lineage>
</organism>
<comment type="pathway">
    <text evidence="8">Amino-sugar metabolism; N-acetylneuraminate degradation; D-fructose 6-phosphate from N-acetylneuraminate: step 4/5.</text>
</comment>
<dbReference type="InterPro" id="IPR011059">
    <property type="entry name" value="Metal-dep_hydrolase_composite"/>
</dbReference>
<dbReference type="InterPro" id="IPR006680">
    <property type="entry name" value="Amidohydro-rel"/>
</dbReference>
<evidence type="ECO:0000256" key="11">
    <source>
        <dbReference type="PIRSR" id="PIRSR038994-2"/>
    </source>
</evidence>
<feature type="binding site" evidence="12">
    <location>
        <position position="128"/>
    </location>
    <ligand>
        <name>Zn(2+)</name>
        <dbReference type="ChEBI" id="CHEBI:29105"/>
    </ligand>
</feature>
<evidence type="ECO:0000256" key="5">
    <source>
        <dbReference type="ARBA" id="ARBA00022801"/>
    </source>
</evidence>
<dbReference type="PANTHER" id="PTHR11113:SF14">
    <property type="entry name" value="N-ACETYLGLUCOSAMINE-6-PHOSPHATE DEACETYLASE"/>
    <property type="match status" value="1"/>
</dbReference>
<dbReference type="GO" id="GO:0008448">
    <property type="term" value="F:N-acetylglucosamine-6-phosphate deacetylase activity"/>
    <property type="evidence" value="ECO:0007669"/>
    <property type="project" value="UniProtKB-EC"/>
</dbReference>
<dbReference type="Gene3D" id="3.20.20.140">
    <property type="entry name" value="Metal-dependent hydrolases"/>
    <property type="match status" value="1"/>
</dbReference>
<evidence type="ECO:0000256" key="6">
    <source>
        <dbReference type="ARBA" id="ARBA00023277"/>
    </source>
</evidence>
<evidence type="ECO:0000256" key="2">
    <source>
        <dbReference type="ARBA" id="ARBA00011899"/>
    </source>
</evidence>
<dbReference type="EC" id="3.5.1.25" evidence="2"/>
<feature type="binding site" evidence="11">
    <location>
        <position position="222"/>
    </location>
    <ligand>
        <name>substrate</name>
    </ligand>
</feature>
<evidence type="ECO:0000256" key="8">
    <source>
        <dbReference type="ARBA" id="ARBA00060590"/>
    </source>
</evidence>
<proteinExistence type="inferred from homology"/>
<feature type="binding site" evidence="11">
    <location>
        <position position="139"/>
    </location>
    <ligand>
        <name>substrate</name>
    </ligand>
</feature>
<feature type="binding site" evidence="12">
    <location>
        <position position="211"/>
    </location>
    <ligand>
        <name>Zn(2+)</name>
        <dbReference type="ChEBI" id="CHEBI:29105"/>
    </ligand>
</feature>
<feature type="active site" description="Proton donor/acceptor" evidence="10">
    <location>
        <position position="269"/>
    </location>
</feature>
<comment type="caution">
    <text evidence="14">The sequence shown here is derived from an EMBL/GenBank/DDBJ whole genome shotgun (WGS) entry which is preliminary data.</text>
</comment>
<protein>
    <recommendedName>
        <fullName evidence="3">N-acetylglucosamine-6-phosphate deacetylase</fullName>
        <ecNumber evidence="2">3.5.1.25</ecNumber>
    </recommendedName>
</protein>
<dbReference type="GO" id="GO:0046872">
    <property type="term" value="F:metal ion binding"/>
    <property type="evidence" value="ECO:0007669"/>
    <property type="project" value="UniProtKB-KW"/>
</dbReference>
<dbReference type="EMBL" id="DXAY01000183">
    <property type="protein sequence ID" value="HIZ75147.1"/>
    <property type="molecule type" value="Genomic_DNA"/>
</dbReference>
<comment type="catalytic activity">
    <reaction evidence="7">
        <text>N-acetyl-D-glucosamine 6-phosphate + H2O = D-glucosamine 6-phosphate + acetate</text>
        <dbReference type="Rhea" id="RHEA:22936"/>
        <dbReference type="ChEBI" id="CHEBI:15377"/>
        <dbReference type="ChEBI" id="CHEBI:30089"/>
        <dbReference type="ChEBI" id="CHEBI:57513"/>
        <dbReference type="ChEBI" id="CHEBI:58725"/>
        <dbReference type="EC" id="3.5.1.25"/>
    </reaction>
</comment>
<feature type="binding site" evidence="11">
    <location>
        <position position="246"/>
    </location>
    <ligand>
        <name>substrate</name>
    </ligand>
</feature>
<name>A0A9D2GAD9_9FIRM</name>
<evidence type="ECO:0000256" key="4">
    <source>
        <dbReference type="ARBA" id="ARBA00022723"/>
    </source>
</evidence>
<evidence type="ECO:0000256" key="3">
    <source>
        <dbReference type="ARBA" id="ARBA00018029"/>
    </source>
</evidence>
<feature type="domain" description="Amidohydrolase-related" evidence="13">
    <location>
        <begin position="52"/>
        <end position="374"/>
    </location>
</feature>
<sequence length="377" mass="41518">MKVLKNKTIYTGSGKIENGYIRYSERISEVGEMRGFVPRADDEITEIAGNCVIPGFIDVHSHGGYGYDSMDASPEEIDRMVRLMSAKEGITSYFCTTMTQTYDRIEQAMENIRKAAERNPVIQGIHLEGPFISVNYKGAQDPSYIKTPDEKVLAHWNEISGGRIRIVTYAPEEASEEFENWCLSNRIVPSAGHSNATYDELCASRARHVTHLYNAQRGLNHREPGVTGYGLLTDGVNTELICDGIHIRPQMIALAHKVKGSGGIELITDSMRAKGMPEGKSELGGQTVYVKDGTARLEDGTIAGSVLTYINAFRNIMKFTGVGLEDAVKMSSVNQAREFGLTQKGEIKAGRDADFVILDEAYELKGTISMGELVAEE</sequence>
<dbReference type="Gene3D" id="2.30.40.10">
    <property type="entry name" value="Urease, subunit C, domain 1"/>
    <property type="match status" value="1"/>
</dbReference>
<evidence type="ECO:0000256" key="7">
    <source>
        <dbReference type="ARBA" id="ARBA00047647"/>
    </source>
</evidence>
<evidence type="ECO:0000256" key="1">
    <source>
        <dbReference type="ARBA" id="ARBA00010716"/>
    </source>
</evidence>
<evidence type="ECO:0000256" key="12">
    <source>
        <dbReference type="PIRSR" id="PIRSR038994-3"/>
    </source>
</evidence>
<dbReference type="AlphaFoldDB" id="A0A9D2GAD9"/>
<feature type="binding site" evidence="12">
    <location>
        <position position="193"/>
    </location>
    <ligand>
        <name>Zn(2+)</name>
        <dbReference type="ChEBI" id="CHEBI:29105"/>
    </ligand>
</feature>
<accession>A0A9D2GAD9</accession>
<dbReference type="SUPFAM" id="SSF51556">
    <property type="entry name" value="Metallo-dependent hydrolases"/>
    <property type="match status" value="1"/>
</dbReference>
<evidence type="ECO:0000313" key="15">
    <source>
        <dbReference type="Proteomes" id="UP000824116"/>
    </source>
</evidence>
<evidence type="ECO:0000313" key="14">
    <source>
        <dbReference type="EMBL" id="HIZ75147.1"/>
    </source>
</evidence>
<keyword evidence="4 12" id="KW-0479">Metal-binding</keyword>
<dbReference type="InterPro" id="IPR003764">
    <property type="entry name" value="GlcNAc_6-P_deAcase"/>
</dbReference>
<dbReference type="SUPFAM" id="SSF51338">
    <property type="entry name" value="Composite domain of metallo-dependent hydrolases"/>
    <property type="match status" value="1"/>
</dbReference>
<evidence type="ECO:0000259" key="13">
    <source>
        <dbReference type="Pfam" id="PF01979"/>
    </source>
</evidence>
<dbReference type="GO" id="GO:0006046">
    <property type="term" value="P:N-acetylglucosamine catabolic process"/>
    <property type="evidence" value="ECO:0007669"/>
    <property type="project" value="TreeGrafter"/>
</dbReference>
<dbReference type="Proteomes" id="UP000824116">
    <property type="component" value="Unassembled WGS sequence"/>
</dbReference>
<dbReference type="PANTHER" id="PTHR11113">
    <property type="entry name" value="N-ACETYLGLUCOSAMINE-6-PHOSPHATE DEACETYLASE"/>
    <property type="match status" value="1"/>
</dbReference>